<reference evidence="2" key="2">
    <citation type="journal article" date="2023" name="IMA Fungus">
        <title>Comparative genomic study of the Penicillium genus elucidates a diverse pangenome and 15 lateral gene transfer events.</title>
        <authorList>
            <person name="Petersen C."/>
            <person name="Sorensen T."/>
            <person name="Nielsen M.R."/>
            <person name="Sondergaard T.E."/>
            <person name="Sorensen J.L."/>
            <person name="Fitzpatrick D.A."/>
            <person name="Frisvad J.C."/>
            <person name="Nielsen K.L."/>
        </authorList>
    </citation>
    <scope>NUCLEOTIDE SEQUENCE</scope>
    <source>
        <strain evidence="2">IBT 35673</strain>
    </source>
</reference>
<accession>A0A9W9QIM9</accession>
<organism evidence="2 3">
    <name type="scientific">Penicillium brevicompactum</name>
    <dbReference type="NCBI Taxonomy" id="5074"/>
    <lineage>
        <taxon>Eukaryota</taxon>
        <taxon>Fungi</taxon>
        <taxon>Dikarya</taxon>
        <taxon>Ascomycota</taxon>
        <taxon>Pezizomycotina</taxon>
        <taxon>Eurotiomycetes</taxon>
        <taxon>Eurotiomycetidae</taxon>
        <taxon>Eurotiales</taxon>
        <taxon>Aspergillaceae</taxon>
        <taxon>Penicillium</taxon>
    </lineage>
</organism>
<feature type="region of interest" description="Disordered" evidence="1">
    <location>
        <begin position="54"/>
        <end position="73"/>
    </location>
</feature>
<dbReference type="AlphaFoldDB" id="A0A9W9QIM9"/>
<evidence type="ECO:0000313" key="3">
    <source>
        <dbReference type="Proteomes" id="UP001147695"/>
    </source>
</evidence>
<gene>
    <name evidence="2" type="ORF">N7452_005380</name>
</gene>
<proteinExistence type="predicted"/>
<evidence type="ECO:0000256" key="1">
    <source>
        <dbReference type="SAM" id="MobiDB-lite"/>
    </source>
</evidence>
<sequence length="135" mass="14440">MSVFLPLAPPHPPPVRLSPSIRPLIAYFGHFWGEDASAPAAGSPELTTRRIGHYTLGGPHPSSAEGVTPGSPRDHCDVFASSLSHLEGSQGQHIPPFVLPPTKFLPEAAPSVQSEPCANNHIVFQSLLNQIEQLQ</sequence>
<dbReference type="Proteomes" id="UP001147695">
    <property type="component" value="Unassembled WGS sequence"/>
</dbReference>
<name>A0A9W9QIM9_PENBR</name>
<reference evidence="2" key="1">
    <citation type="submission" date="2022-12" db="EMBL/GenBank/DDBJ databases">
        <authorList>
            <person name="Petersen C."/>
        </authorList>
    </citation>
    <scope>NUCLEOTIDE SEQUENCE</scope>
    <source>
        <strain evidence="2">IBT 35673</strain>
    </source>
</reference>
<dbReference type="EMBL" id="JAPZBQ010000003">
    <property type="protein sequence ID" value="KAJ5338652.1"/>
    <property type="molecule type" value="Genomic_DNA"/>
</dbReference>
<comment type="caution">
    <text evidence="2">The sequence shown here is derived from an EMBL/GenBank/DDBJ whole genome shotgun (WGS) entry which is preliminary data.</text>
</comment>
<protein>
    <submittedName>
        <fullName evidence="2">Uncharacterized protein</fullName>
    </submittedName>
</protein>
<evidence type="ECO:0000313" key="2">
    <source>
        <dbReference type="EMBL" id="KAJ5338652.1"/>
    </source>
</evidence>